<dbReference type="EMBL" id="CP119958">
    <property type="protein sequence ID" value="WFD37346.1"/>
    <property type="molecule type" value="Genomic_DNA"/>
</dbReference>
<protein>
    <recommendedName>
        <fullName evidence="2">WLM domain-containing protein</fullName>
    </recommendedName>
</protein>
<gene>
    <name evidence="3" type="ORF">MJAP1_000290</name>
</gene>
<evidence type="ECO:0000256" key="1">
    <source>
        <dbReference type="SAM" id="MobiDB-lite"/>
    </source>
</evidence>
<dbReference type="PROSITE" id="PS51397">
    <property type="entry name" value="WLM"/>
    <property type="match status" value="1"/>
</dbReference>
<evidence type="ECO:0000313" key="4">
    <source>
        <dbReference type="Proteomes" id="UP001217754"/>
    </source>
</evidence>
<organism evidence="3 4">
    <name type="scientific">Malassezia japonica</name>
    <dbReference type="NCBI Taxonomy" id="223818"/>
    <lineage>
        <taxon>Eukaryota</taxon>
        <taxon>Fungi</taxon>
        <taxon>Dikarya</taxon>
        <taxon>Basidiomycota</taxon>
        <taxon>Ustilaginomycotina</taxon>
        <taxon>Malasseziomycetes</taxon>
        <taxon>Malasseziales</taxon>
        <taxon>Malasseziaceae</taxon>
        <taxon>Malassezia</taxon>
    </lineage>
</organism>
<dbReference type="PANTHER" id="PTHR46622:SF1">
    <property type="entry name" value="DNA-DEPENDENT METALLOPROTEASE WSS1"/>
    <property type="match status" value="1"/>
</dbReference>
<reference evidence="3" key="1">
    <citation type="submission" date="2023-03" db="EMBL/GenBank/DDBJ databases">
        <title>Mating type loci evolution in Malassezia.</title>
        <authorList>
            <person name="Coelho M.A."/>
        </authorList>
    </citation>
    <scope>NUCLEOTIDE SEQUENCE</scope>
    <source>
        <strain evidence="3">CBS 9431</strain>
    </source>
</reference>
<sequence length="262" mass="28518">MPLRGRGRFPGARTEEQSGAIKKYVALQRPGSERAIAMLKDVGAAVKDLMQRHGWQLPVLAEMYPRSANLLGLNINRGAKICLRLRHAGRSDAFLERNEVIGTMLHELAHNVCGPHNTQFYTTLAQLTEEYDTAQRLGYWPGAGFLTPGVRLGGRDAPLSPDARRARAAEQALQRQRTQQGTFRLGGAAPGQRSLRELAAEAALRRIRDAKTCASASQAEIDAVRAETDAAEDGAIVVYDSDEDASPDPRAPSGTRDDPIVL</sequence>
<dbReference type="Pfam" id="PF08325">
    <property type="entry name" value="WLM"/>
    <property type="match status" value="1"/>
</dbReference>
<dbReference type="InterPro" id="IPR053000">
    <property type="entry name" value="WSS1-like_metalloprotease"/>
</dbReference>
<keyword evidence="4" id="KW-1185">Reference proteome</keyword>
<proteinExistence type="predicted"/>
<dbReference type="GeneID" id="85223939"/>
<feature type="region of interest" description="Disordered" evidence="1">
    <location>
        <begin position="234"/>
        <end position="262"/>
    </location>
</feature>
<evidence type="ECO:0000313" key="3">
    <source>
        <dbReference type="EMBL" id="WFD37346.1"/>
    </source>
</evidence>
<feature type="domain" description="WLM" evidence="2">
    <location>
        <begin position="12"/>
        <end position="208"/>
    </location>
</feature>
<name>A0AAF0F020_9BASI</name>
<dbReference type="PANTHER" id="PTHR46622">
    <property type="entry name" value="DNA-DEPENDENT METALLOPROTEASE WSS1"/>
    <property type="match status" value="1"/>
</dbReference>
<dbReference type="RefSeq" id="XP_060120243.1">
    <property type="nucleotide sequence ID" value="XM_060264260.1"/>
</dbReference>
<evidence type="ECO:0000259" key="2">
    <source>
        <dbReference type="PROSITE" id="PS51397"/>
    </source>
</evidence>
<dbReference type="GO" id="GO:0005634">
    <property type="term" value="C:nucleus"/>
    <property type="evidence" value="ECO:0007669"/>
    <property type="project" value="TreeGrafter"/>
</dbReference>
<dbReference type="GO" id="GO:0008237">
    <property type="term" value="F:metallopeptidase activity"/>
    <property type="evidence" value="ECO:0007669"/>
    <property type="project" value="TreeGrafter"/>
</dbReference>
<dbReference type="GO" id="GO:0006281">
    <property type="term" value="P:DNA repair"/>
    <property type="evidence" value="ECO:0007669"/>
    <property type="project" value="TreeGrafter"/>
</dbReference>
<dbReference type="InterPro" id="IPR013536">
    <property type="entry name" value="WLM_dom"/>
</dbReference>
<accession>A0AAF0F020</accession>
<dbReference type="AlphaFoldDB" id="A0AAF0F020"/>
<dbReference type="Proteomes" id="UP001217754">
    <property type="component" value="Chromosome 1"/>
</dbReference>